<evidence type="ECO:0000313" key="6">
    <source>
        <dbReference type="Proteomes" id="UP000664521"/>
    </source>
</evidence>
<dbReference type="GO" id="GO:0016491">
    <property type="term" value="F:oxidoreductase activity"/>
    <property type="evidence" value="ECO:0007669"/>
    <property type="project" value="UniProtKB-KW"/>
</dbReference>
<dbReference type="AlphaFoldDB" id="A0A8H3FD47"/>
<feature type="domain" description="Ketoreductase" evidence="4">
    <location>
        <begin position="34"/>
        <end position="219"/>
    </location>
</feature>
<organism evidence="5 6">
    <name type="scientific">Heterodermia speciosa</name>
    <dbReference type="NCBI Taxonomy" id="116794"/>
    <lineage>
        <taxon>Eukaryota</taxon>
        <taxon>Fungi</taxon>
        <taxon>Dikarya</taxon>
        <taxon>Ascomycota</taxon>
        <taxon>Pezizomycotina</taxon>
        <taxon>Lecanoromycetes</taxon>
        <taxon>OSLEUM clade</taxon>
        <taxon>Lecanoromycetidae</taxon>
        <taxon>Caliciales</taxon>
        <taxon>Physciaceae</taxon>
        <taxon>Heterodermia</taxon>
    </lineage>
</organism>
<dbReference type="SMART" id="SM00822">
    <property type="entry name" value="PKS_KR"/>
    <property type="match status" value="1"/>
</dbReference>
<dbReference type="PRINTS" id="PR00081">
    <property type="entry name" value="GDHRDH"/>
</dbReference>
<protein>
    <recommendedName>
        <fullName evidence="4">Ketoreductase domain-containing protein</fullName>
    </recommendedName>
</protein>
<evidence type="ECO:0000259" key="4">
    <source>
        <dbReference type="SMART" id="SM00822"/>
    </source>
</evidence>
<evidence type="ECO:0000256" key="1">
    <source>
        <dbReference type="ARBA" id="ARBA00006484"/>
    </source>
</evidence>
<dbReference type="SUPFAM" id="SSF51735">
    <property type="entry name" value="NAD(P)-binding Rossmann-fold domains"/>
    <property type="match status" value="1"/>
</dbReference>
<dbReference type="InterPro" id="IPR057326">
    <property type="entry name" value="KR_dom"/>
</dbReference>
<comment type="similarity">
    <text evidence="1 3">Belongs to the short-chain dehydrogenases/reductases (SDR) family.</text>
</comment>
<evidence type="ECO:0000313" key="5">
    <source>
        <dbReference type="EMBL" id="CAF9922411.1"/>
    </source>
</evidence>
<dbReference type="EMBL" id="CAJPDS010000030">
    <property type="protein sequence ID" value="CAF9922411.1"/>
    <property type="molecule type" value="Genomic_DNA"/>
</dbReference>
<evidence type="ECO:0000256" key="2">
    <source>
        <dbReference type="ARBA" id="ARBA00023002"/>
    </source>
</evidence>
<dbReference type="Proteomes" id="UP000664521">
    <property type="component" value="Unassembled WGS sequence"/>
</dbReference>
<proteinExistence type="inferred from homology"/>
<keyword evidence="6" id="KW-1185">Reference proteome</keyword>
<dbReference type="OrthoDB" id="1933717at2759"/>
<dbReference type="InterPro" id="IPR002347">
    <property type="entry name" value="SDR_fam"/>
</dbReference>
<dbReference type="InterPro" id="IPR036291">
    <property type="entry name" value="NAD(P)-bd_dom_sf"/>
</dbReference>
<gene>
    <name evidence="5" type="ORF">HETSPECPRED_005062</name>
</gene>
<dbReference type="GO" id="GO:0016020">
    <property type="term" value="C:membrane"/>
    <property type="evidence" value="ECO:0007669"/>
    <property type="project" value="TreeGrafter"/>
</dbReference>
<dbReference type="Pfam" id="PF00106">
    <property type="entry name" value="adh_short"/>
    <property type="match status" value="1"/>
</dbReference>
<sequence length="309" mass="32952">MDRYLVPRHTNISRHSDSYSFIDPSKHRDALAGKTVLITGAGRGIGRATALAFAVAGANVACLSRTYSDIEAVGNEVRSLGAEATVLQCDVTDPSQPRRVVKAVEDKYGSIDFLINNAGTSRISTIEHETDFEVPWSVMETNLRGPLAFTHAVTPGMVARGSGTIINVVSALAVTNPPYFWAYSAAKAGIIKATHILDKELRPKGISTYAVHPGMVADTTLGVGALNEAALEKDPDLGGFMKAFTPSMGDQLALPADTFVTLCANQDVHLLSGRYVDSCQDLGEVLEAAKRGELEGDGEGLYNLKVDML</sequence>
<evidence type="ECO:0000256" key="3">
    <source>
        <dbReference type="RuleBase" id="RU000363"/>
    </source>
</evidence>
<name>A0A8H3FD47_9LECA</name>
<reference evidence="5" key="1">
    <citation type="submission" date="2021-03" db="EMBL/GenBank/DDBJ databases">
        <authorList>
            <person name="Tagirdzhanova G."/>
        </authorList>
    </citation>
    <scope>NUCLEOTIDE SEQUENCE</scope>
</reference>
<comment type="caution">
    <text evidence="5">The sequence shown here is derived from an EMBL/GenBank/DDBJ whole genome shotgun (WGS) entry which is preliminary data.</text>
</comment>
<dbReference type="PRINTS" id="PR00080">
    <property type="entry name" value="SDRFAMILY"/>
</dbReference>
<dbReference type="PANTHER" id="PTHR44196">
    <property type="entry name" value="DEHYDROGENASE/REDUCTASE SDR FAMILY MEMBER 7B"/>
    <property type="match status" value="1"/>
</dbReference>
<dbReference type="CDD" id="cd05233">
    <property type="entry name" value="SDR_c"/>
    <property type="match status" value="1"/>
</dbReference>
<dbReference type="PANTHER" id="PTHR44196:SF1">
    <property type="entry name" value="DEHYDROGENASE_REDUCTASE SDR FAMILY MEMBER 7B"/>
    <property type="match status" value="1"/>
</dbReference>
<dbReference type="Gene3D" id="3.40.50.720">
    <property type="entry name" value="NAD(P)-binding Rossmann-like Domain"/>
    <property type="match status" value="1"/>
</dbReference>
<keyword evidence="2" id="KW-0560">Oxidoreductase</keyword>
<accession>A0A8H3FD47</accession>